<proteinExistence type="predicted"/>
<reference evidence="1 2" key="1">
    <citation type="submission" date="2020-08" db="EMBL/GenBank/DDBJ databases">
        <title>Genomic Encyclopedia of Type Strains, Phase IV (KMG-IV): sequencing the most valuable type-strain genomes for metagenomic binning, comparative biology and taxonomic classification.</title>
        <authorList>
            <person name="Goeker M."/>
        </authorList>
    </citation>
    <scope>NUCLEOTIDE SEQUENCE [LARGE SCALE GENOMIC DNA]</scope>
    <source>
        <strain evidence="1 2">DSM 28538</strain>
    </source>
</reference>
<protein>
    <recommendedName>
        <fullName evidence="3">DUF2190 domain-containing protein</fullName>
    </recommendedName>
</protein>
<evidence type="ECO:0000313" key="2">
    <source>
        <dbReference type="Proteomes" id="UP000561417"/>
    </source>
</evidence>
<keyword evidence="2" id="KW-1185">Reference proteome</keyword>
<dbReference type="EMBL" id="JACHIM010000005">
    <property type="protein sequence ID" value="MBB5074116.1"/>
    <property type="molecule type" value="Genomic_DNA"/>
</dbReference>
<comment type="caution">
    <text evidence="1">The sequence shown here is derived from an EMBL/GenBank/DDBJ whole genome shotgun (WGS) entry which is preliminary data.</text>
</comment>
<organism evidence="1 2">
    <name type="scientific">Bartonella callosciuri</name>
    <dbReference type="NCBI Taxonomy" id="686223"/>
    <lineage>
        <taxon>Bacteria</taxon>
        <taxon>Pseudomonadati</taxon>
        <taxon>Pseudomonadota</taxon>
        <taxon>Alphaproteobacteria</taxon>
        <taxon>Hyphomicrobiales</taxon>
        <taxon>Bartonellaceae</taxon>
        <taxon>Bartonella</taxon>
    </lineage>
</organism>
<evidence type="ECO:0000313" key="1">
    <source>
        <dbReference type="EMBL" id="MBB5074116.1"/>
    </source>
</evidence>
<dbReference type="RefSeq" id="WP_246348527.1">
    <property type="nucleotide sequence ID" value="NZ_JACHIM010000005.1"/>
</dbReference>
<gene>
    <name evidence="1" type="ORF">HNQ69_001250</name>
</gene>
<evidence type="ECO:0008006" key="3">
    <source>
        <dbReference type="Google" id="ProtNLM"/>
    </source>
</evidence>
<sequence length="114" mass="11607">MMSTMILIKSFCAAAEISPYCIVAARTDGMVATATGKGDKLLGTAGSLRAKAGEMLDVGQCGWGEVVCGGNVSFGDFLTSDPKGHAIRAEAADRTIGIAMSDGSAGDVISFKIN</sequence>
<dbReference type="Proteomes" id="UP000561417">
    <property type="component" value="Unassembled WGS sequence"/>
</dbReference>
<name>A0A840NN27_9HYPH</name>
<dbReference type="AlphaFoldDB" id="A0A840NN27"/>
<accession>A0A840NN27</accession>